<dbReference type="OMA" id="FIANIEY"/>
<dbReference type="SUPFAM" id="SSF50965">
    <property type="entry name" value="Galactose oxidase, central domain"/>
    <property type="match status" value="1"/>
</dbReference>
<dbReference type="PANTHER" id="PTHR33127:SF5">
    <property type="entry name" value="TRANSMEMBRANE PROTEIN"/>
    <property type="match status" value="1"/>
</dbReference>
<dbReference type="STRING" id="56857.A0A200PSV4"/>
<dbReference type="InParanoid" id="A0A200PSV4"/>
<organism evidence="2 3">
    <name type="scientific">Macleaya cordata</name>
    <name type="common">Five-seeded plume-poppy</name>
    <name type="synonym">Bocconia cordata</name>
    <dbReference type="NCBI Taxonomy" id="56857"/>
    <lineage>
        <taxon>Eukaryota</taxon>
        <taxon>Viridiplantae</taxon>
        <taxon>Streptophyta</taxon>
        <taxon>Embryophyta</taxon>
        <taxon>Tracheophyta</taxon>
        <taxon>Spermatophyta</taxon>
        <taxon>Magnoliopsida</taxon>
        <taxon>Ranunculales</taxon>
        <taxon>Papaveraceae</taxon>
        <taxon>Papaveroideae</taxon>
        <taxon>Macleaya</taxon>
    </lineage>
</organism>
<feature type="domain" description="KIB1-4 beta-propeller" evidence="1">
    <location>
        <begin position="49"/>
        <end position="340"/>
    </location>
</feature>
<dbReference type="FunCoup" id="A0A200PSV4">
    <property type="interactions" value="873"/>
</dbReference>
<accession>A0A200PSV4</accession>
<dbReference type="AlphaFoldDB" id="A0A200PSV4"/>
<gene>
    <name evidence="2" type="ORF">BVC80_8793g6</name>
</gene>
<keyword evidence="3" id="KW-1185">Reference proteome</keyword>
<name>A0A200PSV4_MACCD</name>
<comment type="caution">
    <text evidence="2">The sequence shown here is derived from an EMBL/GenBank/DDBJ whole genome shotgun (WGS) entry which is preliminary data.</text>
</comment>
<proteinExistence type="predicted"/>
<dbReference type="InterPro" id="IPR005174">
    <property type="entry name" value="KIB1-4_b-propeller"/>
</dbReference>
<protein>
    <recommendedName>
        <fullName evidence="1">KIB1-4 beta-propeller domain-containing protein</fullName>
    </recommendedName>
</protein>
<dbReference type="EMBL" id="MVGT01004138">
    <property type="protein sequence ID" value="OVA01299.1"/>
    <property type="molecule type" value="Genomic_DNA"/>
</dbReference>
<dbReference type="Pfam" id="PF03478">
    <property type="entry name" value="Beta-prop_KIB1-4"/>
    <property type="match status" value="2"/>
</dbReference>
<evidence type="ECO:0000313" key="2">
    <source>
        <dbReference type="EMBL" id="OVA01299.1"/>
    </source>
</evidence>
<reference evidence="2 3" key="1">
    <citation type="journal article" date="2017" name="Mol. Plant">
        <title>The Genome of Medicinal Plant Macleaya cordata Provides New Insights into Benzylisoquinoline Alkaloids Metabolism.</title>
        <authorList>
            <person name="Liu X."/>
            <person name="Liu Y."/>
            <person name="Huang P."/>
            <person name="Ma Y."/>
            <person name="Qing Z."/>
            <person name="Tang Q."/>
            <person name="Cao H."/>
            <person name="Cheng P."/>
            <person name="Zheng Y."/>
            <person name="Yuan Z."/>
            <person name="Zhou Y."/>
            <person name="Liu J."/>
            <person name="Tang Z."/>
            <person name="Zhuo Y."/>
            <person name="Zhang Y."/>
            <person name="Yu L."/>
            <person name="Huang J."/>
            <person name="Yang P."/>
            <person name="Peng Q."/>
            <person name="Zhang J."/>
            <person name="Jiang W."/>
            <person name="Zhang Z."/>
            <person name="Lin K."/>
            <person name="Ro D.K."/>
            <person name="Chen X."/>
            <person name="Xiong X."/>
            <person name="Shang Y."/>
            <person name="Huang S."/>
            <person name="Zeng J."/>
        </authorList>
    </citation>
    <scope>NUCLEOTIDE SEQUENCE [LARGE SCALE GENOMIC DNA]</scope>
    <source>
        <strain evidence="3">cv. BLH2017</strain>
        <tissue evidence="2">Root</tissue>
    </source>
</reference>
<dbReference type="Proteomes" id="UP000195402">
    <property type="component" value="Unassembled WGS sequence"/>
</dbReference>
<sequence>MSFAMEEKLAETAAGERSELAILQGPRAAPCLLFSHGKGLKDQTFYNLFEPNNNKTYIKRIPELCNSYWQCPSQCSHQGWLIIMCEDDESNNKSNDNDDVVVDEYSNSSNWKFGDCFLWNPVLLETIQLPNFRHWINKYDHYDVHECVLSSPPGNPDSMVLFLFVGYLDEIREYVIVYCRPGDKQWSKQDLSRFAAYFPRALFCFKSKLYVDCYNAHLEIGKRRLDNDNETLPIMWFAVRQETDSPVVGALPYLRTHFVESCDELFKVHKLYHQGSCEKQVVALQVLRMNFSLMAWEEVKSLGDHVLFLGERTTASCSAAELGLTRGCVYFTQPNDMKLYTFDLEDNTITMSLPCPNLPRPWLSPDWLIMPMTARVVDGRRRTEDMLGKGEEEGIVIEAEENKTSINDDEKEEEAQKNNGGELEVGIWDILNDNILELIASFLHPVDYMHFRAVSKEIRSVIPTVNWRTTSIEITQTTSLSPWLVSFKPNDAIYNFVDPMYDNEKYSMNLSEFLLDATICASKGSWLLMFKGHKTLFFFNPFTRAMIQLPDLPDEREYIFPCISFSSSPTSSDCIVFAISEWGEDTVLIFFISRGDDSWRWVILNNTMLPSKGKRVRFRPYINNTVFCDTAFYCLDSNGKLGVFNLEDDFSWKVLVKLQRPCTSLYQCFLVECEGKLLSVFVGHVGKWVRIFRLDFSKMVWVEVDSLGKHMLLISNITCLSAVAPHKRMENKIYFPRFHNEGIMFYSLDTGRFHFLGSQRSAQDFYNIKEKLNCCWIEPYWSQASDKELDWLSV</sequence>
<dbReference type="PANTHER" id="PTHR33127">
    <property type="entry name" value="TRANSMEMBRANE PROTEIN"/>
    <property type="match status" value="1"/>
</dbReference>
<dbReference type="OrthoDB" id="1863935at2759"/>
<feature type="domain" description="KIB1-4 beta-propeller" evidence="1">
    <location>
        <begin position="503"/>
        <end position="745"/>
    </location>
</feature>
<evidence type="ECO:0000313" key="3">
    <source>
        <dbReference type="Proteomes" id="UP000195402"/>
    </source>
</evidence>
<dbReference type="InterPro" id="IPR011043">
    <property type="entry name" value="Gal_Oxase/kelch_b-propeller"/>
</dbReference>
<evidence type="ECO:0000259" key="1">
    <source>
        <dbReference type="Pfam" id="PF03478"/>
    </source>
</evidence>